<keyword evidence="1" id="KW-0479">Metal-binding</keyword>
<evidence type="ECO:0000256" key="1">
    <source>
        <dbReference type="ARBA" id="ARBA00022723"/>
    </source>
</evidence>
<proteinExistence type="predicted"/>
<protein>
    <recommendedName>
        <fullName evidence="5">MYND-type domain-containing protein</fullName>
    </recommendedName>
</protein>
<dbReference type="InterPro" id="IPR032717">
    <property type="entry name" value="Mss51_Znf"/>
</dbReference>
<reference evidence="6" key="1">
    <citation type="submission" date="2015-06" db="EMBL/GenBank/DDBJ databases">
        <authorList>
            <person name="Hoefler B.C."/>
            <person name="Straight P.D."/>
        </authorList>
    </citation>
    <scope>NUCLEOTIDE SEQUENCE</scope>
</reference>
<evidence type="ECO:0000259" key="5">
    <source>
        <dbReference type="PROSITE" id="PS01360"/>
    </source>
</evidence>
<organism evidence="6">
    <name type="scientific">Bactrocera latifrons</name>
    <name type="common">Malaysian fruit fly</name>
    <name type="synonym">Chaetodacus latifrons</name>
    <dbReference type="NCBI Taxonomy" id="174628"/>
    <lineage>
        <taxon>Eukaryota</taxon>
        <taxon>Metazoa</taxon>
        <taxon>Ecdysozoa</taxon>
        <taxon>Arthropoda</taxon>
        <taxon>Hexapoda</taxon>
        <taxon>Insecta</taxon>
        <taxon>Pterygota</taxon>
        <taxon>Neoptera</taxon>
        <taxon>Endopterygota</taxon>
        <taxon>Diptera</taxon>
        <taxon>Brachycera</taxon>
        <taxon>Muscomorpha</taxon>
        <taxon>Tephritoidea</taxon>
        <taxon>Tephritidae</taxon>
        <taxon>Bactrocera</taxon>
        <taxon>Bactrocera</taxon>
    </lineage>
</organism>
<dbReference type="PROSITE" id="PS01360">
    <property type="entry name" value="ZF_MYND_1"/>
    <property type="match status" value="1"/>
</dbReference>
<name>A0A0K8VNN1_BACLA</name>
<keyword evidence="2" id="KW-0863">Zinc-finger</keyword>
<dbReference type="Pfam" id="PF13824">
    <property type="entry name" value="zf-Mss51"/>
    <property type="match status" value="1"/>
</dbReference>
<feature type="region of interest" description="Disordered" evidence="4">
    <location>
        <begin position="87"/>
        <end position="143"/>
    </location>
</feature>
<dbReference type="GO" id="GO:0008270">
    <property type="term" value="F:zinc ion binding"/>
    <property type="evidence" value="ECO:0007669"/>
    <property type="project" value="UniProtKB-KW"/>
</dbReference>
<evidence type="ECO:0000256" key="4">
    <source>
        <dbReference type="SAM" id="MobiDB-lite"/>
    </source>
</evidence>
<evidence type="ECO:0000256" key="3">
    <source>
        <dbReference type="ARBA" id="ARBA00022833"/>
    </source>
</evidence>
<feature type="domain" description="MYND-type" evidence="5">
    <location>
        <begin position="213"/>
        <end position="252"/>
    </location>
</feature>
<dbReference type="OrthoDB" id="5282002at2759"/>
<feature type="compositionally biased region" description="Basic and acidic residues" evidence="4">
    <location>
        <begin position="102"/>
        <end position="112"/>
    </location>
</feature>
<feature type="region of interest" description="Disordered" evidence="4">
    <location>
        <begin position="1"/>
        <end position="45"/>
    </location>
</feature>
<dbReference type="InterPro" id="IPR002893">
    <property type="entry name" value="Znf_MYND"/>
</dbReference>
<gene>
    <name evidence="6" type="ORF">c0_g2_i2</name>
</gene>
<dbReference type="SUPFAM" id="SSF144232">
    <property type="entry name" value="HIT/MYND zinc finger-like"/>
    <property type="match status" value="1"/>
</dbReference>
<evidence type="ECO:0000313" key="6">
    <source>
        <dbReference type="EMBL" id="JAI40165.1"/>
    </source>
</evidence>
<sequence>MQKFDILTVMDGKPKKTRQRNRPRNKANRLKEDIGQTSNSELNNTESVALNIVGQQKTFGSEFSTQTSKDSDNGLRLLQQMMRTKLLQQGKKSEKGNVNTKASEKVDKKDQKSSGSLSKGKESGKTTNGKAAAANKSPPDNNLQKQSAFVASLQRKLESSVANGSTDLPNTLLENLQKLLHEGPISDVESSDDEDNYIEYIYRPRQYFLVALCNLCKDELTAETKTVCKRCQLAYYCSIQHMKGDEQHRQICYALQQVADNCGKKELFHMHPTQIHSDTTCIQTNFPEICNKTHKYHLTIPTLLYHLLYNSTCHNIPLYNI</sequence>
<feature type="compositionally biased region" description="Low complexity" evidence="4">
    <location>
        <begin position="125"/>
        <end position="137"/>
    </location>
</feature>
<feature type="compositionally biased region" description="Basic residues" evidence="4">
    <location>
        <begin position="15"/>
        <end position="28"/>
    </location>
</feature>
<feature type="compositionally biased region" description="Polar residues" evidence="4">
    <location>
        <begin position="35"/>
        <end position="45"/>
    </location>
</feature>
<evidence type="ECO:0000256" key="2">
    <source>
        <dbReference type="ARBA" id="ARBA00022771"/>
    </source>
</evidence>
<keyword evidence="3" id="KW-0862">Zinc</keyword>
<dbReference type="EMBL" id="GDHF01012149">
    <property type="protein sequence ID" value="JAI40165.1"/>
    <property type="molecule type" value="Transcribed_RNA"/>
</dbReference>
<dbReference type="AlphaFoldDB" id="A0A0K8VNN1"/>
<accession>A0A0K8VNN1</accession>